<reference evidence="2" key="1">
    <citation type="journal article" date="2021" name="Proc. Natl. Acad. Sci. U.S.A.">
        <title>Three genomes in the algal genus Volvox reveal the fate of a haploid sex-determining region after a transition to homothallism.</title>
        <authorList>
            <person name="Yamamoto K."/>
            <person name="Hamaji T."/>
            <person name="Kawai-Toyooka H."/>
            <person name="Matsuzaki R."/>
            <person name="Takahashi F."/>
            <person name="Nishimura Y."/>
            <person name="Kawachi M."/>
            <person name="Noguchi H."/>
            <person name="Minakuchi Y."/>
            <person name="Umen J.G."/>
            <person name="Toyoda A."/>
            <person name="Nozaki H."/>
        </authorList>
    </citation>
    <scope>NUCLEOTIDE SEQUENCE</scope>
    <source>
        <strain evidence="2">NIES-3780</strain>
    </source>
</reference>
<proteinExistence type="predicted"/>
<gene>
    <name evidence="2" type="ORF">Vafri_16342</name>
</gene>
<dbReference type="Proteomes" id="UP000747399">
    <property type="component" value="Unassembled WGS sequence"/>
</dbReference>
<name>A0A8J4BN62_9CHLO</name>
<evidence type="ECO:0000313" key="2">
    <source>
        <dbReference type="EMBL" id="GIL62024.1"/>
    </source>
</evidence>
<comment type="caution">
    <text evidence="2">The sequence shown here is derived from an EMBL/GenBank/DDBJ whole genome shotgun (WGS) entry which is preliminary data.</text>
</comment>
<dbReference type="EMBL" id="BNCO01000049">
    <property type="protein sequence ID" value="GIL62024.1"/>
    <property type="molecule type" value="Genomic_DNA"/>
</dbReference>
<keyword evidence="3" id="KW-1185">Reference proteome</keyword>
<dbReference type="AlphaFoldDB" id="A0A8J4BN62"/>
<protein>
    <submittedName>
        <fullName evidence="2">Uncharacterized protein</fullName>
    </submittedName>
</protein>
<sequence>MLKPDGEVAPRARTHSEARSGGKEMQRLGHASMRLLAESAASVGAAVSVSVSGKVAALGAETPSGGGPSQGAVHSTSWLQELTRRRCYHHRHRGHQREQGLAFHRRLHLRRCDADVTTTRPRHHARTPRGAAWHFPVDPSVAGRPSLWERRGQQVGPSRHAGVPNVLLAVAADFQPLRLNRKFVL</sequence>
<evidence type="ECO:0000313" key="3">
    <source>
        <dbReference type="Proteomes" id="UP000747399"/>
    </source>
</evidence>
<feature type="region of interest" description="Disordered" evidence="1">
    <location>
        <begin position="1"/>
        <end position="26"/>
    </location>
</feature>
<evidence type="ECO:0000256" key="1">
    <source>
        <dbReference type="SAM" id="MobiDB-lite"/>
    </source>
</evidence>
<organism evidence="2 3">
    <name type="scientific">Volvox africanus</name>
    <dbReference type="NCBI Taxonomy" id="51714"/>
    <lineage>
        <taxon>Eukaryota</taxon>
        <taxon>Viridiplantae</taxon>
        <taxon>Chlorophyta</taxon>
        <taxon>core chlorophytes</taxon>
        <taxon>Chlorophyceae</taxon>
        <taxon>CS clade</taxon>
        <taxon>Chlamydomonadales</taxon>
        <taxon>Volvocaceae</taxon>
        <taxon>Volvox</taxon>
    </lineage>
</organism>
<accession>A0A8J4BN62</accession>